<dbReference type="RefSeq" id="XP_023466137.1">
    <property type="nucleotide sequence ID" value="XM_023613051.1"/>
</dbReference>
<accession>A0A2G4SUI3</accession>
<protein>
    <submittedName>
        <fullName evidence="2">Uncharacterized protein</fullName>
    </submittedName>
</protein>
<dbReference type="AlphaFoldDB" id="A0A2G4SUI3"/>
<keyword evidence="1" id="KW-0472">Membrane</keyword>
<feature type="transmembrane region" description="Helical" evidence="1">
    <location>
        <begin position="199"/>
        <end position="218"/>
    </location>
</feature>
<keyword evidence="3" id="KW-1185">Reference proteome</keyword>
<keyword evidence="1" id="KW-1133">Transmembrane helix</keyword>
<dbReference type="EMBL" id="KZ303849">
    <property type="protein sequence ID" value="PHZ12429.1"/>
    <property type="molecule type" value="Genomic_DNA"/>
</dbReference>
<evidence type="ECO:0000313" key="2">
    <source>
        <dbReference type="EMBL" id="PHZ12429.1"/>
    </source>
</evidence>
<keyword evidence="1" id="KW-0812">Transmembrane</keyword>
<evidence type="ECO:0000256" key="1">
    <source>
        <dbReference type="SAM" id="Phobius"/>
    </source>
</evidence>
<dbReference type="Proteomes" id="UP000242254">
    <property type="component" value="Unassembled WGS sequence"/>
</dbReference>
<evidence type="ECO:0000313" key="3">
    <source>
        <dbReference type="Proteomes" id="UP000242254"/>
    </source>
</evidence>
<proteinExistence type="predicted"/>
<gene>
    <name evidence="2" type="ORF">RHIMIDRAFT_281985</name>
</gene>
<sequence length="243" mass="27625">MATIGHGPSKSTCSDCYGVSIRTSSSSLVNIQLTGKFAYQGIVMLVKDKDTNRTVGEFKEFDQDLFTSVACDDDDEVDQVDLDSNAVIGHIDSKLKQWPVHVGWMMDIVDKPITTLKFQGMVVIDYDNFHMLPETEFKLKKTVAITTTTREIETSMEAPTMTISDPVSRTTEIKHTATQTIIEVEHTMDTFVEQERNELFIYTFSILSTLYCSLSVCLRKYIKRRKRRIVDDELQLIPTAKDN</sequence>
<dbReference type="GeneID" id="35444040"/>
<organism evidence="2 3">
    <name type="scientific">Rhizopus microsporus ATCC 52813</name>
    <dbReference type="NCBI Taxonomy" id="1340429"/>
    <lineage>
        <taxon>Eukaryota</taxon>
        <taxon>Fungi</taxon>
        <taxon>Fungi incertae sedis</taxon>
        <taxon>Mucoromycota</taxon>
        <taxon>Mucoromycotina</taxon>
        <taxon>Mucoromycetes</taxon>
        <taxon>Mucorales</taxon>
        <taxon>Mucorineae</taxon>
        <taxon>Rhizopodaceae</taxon>
        <taxon>Rhizopus</taxon>
    </lineage>
</organism>
<name>A0A2G4SUI3_RHIZD</name>
<reference evidence="2 3" key="1">
    <citation type="journal article" date="2016" name="Proc. Natl. Acad. Sci. U.S.A.">
        <title>Lipid metabolic changes in an early divergent fungus govern the establishment of a mutualistic symbiosis with endobacteria.</title>
        <authorList>
            <person name="Lastovetsky O.A."/>
            <person name="Gaspar M.L."/>
            <person name="Mondo S.J."/>
            <person name="LaButti K.M."/>
            <person name="Sandor L."/>
            <person name="Grigoriev I.V."/>
            <person name="Henry S.A."/>
            <person name="Pawlowska T.E."/>
        </authorList>
    </citation>
    <scope>NUCLEOTIDE SEQUENCE [LARGE SCALE GENOMIC DNA]</scope>
    <source>
        <strain evidence="2 3">ATCC 52813</strain>
    </source>
</reference>